<reference evidence="1 2" key="1">
    <citation type="submission" date="2020-04" db="EMBL/GenBank/DDBJ databases">
        <title>Plant Genome Project.</title>
        <authorList>
            <person name="Zhang R.-G."/>
        </authorList>
    </citation>
    <scope>NUCLEOTIDE SEQUENCE [LARGE SCALE GENOMIC DNA]</scope>
    <source>
        <strain evidence="1">YNK0</strain>
        <tissue evidence="1">Leaf</tissue>
    </source>
</reference>
<sequence>MTGERLRLRSLQIWVERMIGGEILLLRERSKLTMESYWPRLVVKLAGDGGEHWIALRKPGGELDLAGSEGDDGGGVGAAGVVVTALLKWKMSSGLIGIQMSYTNAIQSKMSTSGLVAVIISLNMFDIGKADTEANDIAGLNYG</sequence>
<dbReference type="EMBL" id="JABCRI010000015">
    <property type="protein sequence ID" value="KAF8393503.1"/>
    <property type="molecule type" value="Genomic_DNA"/>
</dbReference>
<gene>
    <name evidence="1" type="ORF">HHK36_021747</name>
</gene>
<keyword evidence="2" id="KW-1185">Reference proteome</keyword>
<name>A0A834YVN5_TETSI</name>
<protein>
    <submittedName>
        <fullName evidence="1">Uncharacterized protein</fullName>
    </submittedName>
</protein>
<organism evidence="1 2">
    <name type="scientific">Tetracentron sinense</name>
    <name type="common">Spur-leaf</name>
    <dbReference type="NCBI Taxonomy" id="13715"/>
    <lineage>
        <taxon>Eukaryota</taxon>
        <taxon>Viridiplantae</taxon>
        <taxon>Streptophyta</taxon>
        <taxon>Embryophyta</taxon>
        <taxon>Tracheophyta</taxon>
        <taxon>Spermatophyta</taxon>
        <taxon>Magnoliopsida</taxon>
        <taxon>Trochodendrales</taxon>
        <taxon>Trochodendraceae</taxon>
        <taxon>Tetracentron</taxon>
    </lineage>
</organism>
<proteinExistence type="predicted"/>
<evidence type="ECO:0000313" key="2">
    <source>
        <dbReference type="Proteomes" id="UP000655225"/>
    </source>
</evidence>
<dbReference type="Proteomes" id="UP000655225">
    <property type="component" value="Unassembled WGS sequence"/>
</dbReference>
<dbReference type="AlphaFoldDB" id="A0A834YVN5"/>
<evidence type="ECO:0000313" key="1">
    <source>
        <dbReference type="EMBL" id="KAF8393503.1"/>
    </source>
</evidence>
<comment type="caution">
    <text evidence="1">The sequence shown here is derived from an EMBL/GenBank/DDBJ whole genome shotgun (WGS) entry which is preliminary data.</text>
</comment>
<accession>A0A834YVN5</accession>